<keyword evidence="2" id="KW-0067">ATP-binding</keyword>
<gene>
    <name evidence="4" type="ORF">S01H1_76208</name>
</gene>
<reference evidence="4" key="1">
    <citation type="journal article" date="2014" name="Front. Microbiol.">
        <title>High frequency of phylogenetically diverse reductive dehalogenase-homologous genes in deep subseafloor sedimentary metagenomes.</title>
        <authorList>
            <person name="Kawai M."/>
            <person name="Futagami T."/>
            <person name="Toyoda A."/>
            <person name="Takaki Y."/>
            <person name="Nishi S."/>
            <person name="Hori S."/>
            <person name="Arai W."/>
            <person name="Tsubouchi T."/>
            <person name="Morono Y."/>
            <person name="Uchiyama I."/>
            <person name="Ito T."/>
            <person name="Fujiyama A."/>
            <person name="Inagaki F."/>
            <person name="Takami H."/>
        </authorList>
    </citation>
    <scope>NUCLEOTIDE SEQUENCE</scope>
    <source>
        <strain evidence="4">Expedition CK06-06</strain>
    </source>
</reference>
<dbReference type="Gene3D" id="3.40.50.300">
    <property type="entry name" value="P-loop containing nucleotide triphosphate hydrolases"/>
    <property type="match status" value="1"/>
</dbReference>
<evidence type="ECO:0000256" key="1">
    <source>
        <dbReference type="ARBA" id="ARBA00022801"/>
    </source>
</evidence>
<name>X0YBT8_9ZZZZ</name>
<dbReference type="InterPro" id="IPR045562">
    <property type="entry name" value="RecG_dom3_C"/>
</dbReference>
<evidence type="ECO:0000259" key="3">
    <source>
        <dbReference type="Pfam" id="PF19833"/>
    </source>
</evidence>
<evidence type="ECO:0000256" key="2">
    <source>
        <dbReference type="ARBA" id="ARBA00022806"/>
    </source>
</evidence>
<comment type="caution">
    <text evidence="4">The sequence shown here is derived from an EMBL/GenBank/DDBJ whole genome shotgun (WGS) entry which is preliminary data.</text>
</comment>
<dbReference type="GO" id="GO:0006281">
    <property type="term" value="P:DNA repair"/>
    <property type="evidence" value="ECO:0007669"/>
    <property type="project" value="InterPro"/>
</dbReference>
<dbReference type="Pfam" id="PF19833">
    <property type="entry name" value="RecG_dom3_C"/>
    <property type="match status" value="1"/>
</dbReference>
<dbReference type="GO" id="GO:0003678">
    <property type="term" value="F:DNA helicase activity"/>
    <property type="evidence" value="ECO:0007669"/>
    <property type="project" value="TreeGrafter"/>
</dbReference>
<dbReference type="PANTHER" id="PTHR47964">
    <property type="entry name" value="ATP-DEPENDENT DNA HELICASE HOMOLOG RECG, CHLOROPLASTIC"/>
    <property type="match status" value="1"/>
</dbReference>
<feature type="domain" description="ATP-dependent DNA helicase RecG" evidence="3">
    <location>
        <begin position="7"/>
        <end position="68"/>
    </location>
</feature>
<proteinExistence type="predicted"/>
<organism evidence="4">
    <name type="scientific">marine sediment metagenome</name>
    <dbReference type="NCBI Taxonomy" id="412755"/>
    <lineage>
        <taxon>unclassified sequences</taxon>
        <taxon>metagenomes</taxon>
        <taxon>ecological metagenomes</taxon>
    </lineage>
</organism>
<keyword evidence="1" id="KW-0378">Hydrolase</keyword>
<keyword evidence="2" id="KW-0547">Nucleotide-binding</keyword>
<dbReference type="InterPro" id="IPR027417">
    <property type="entry name" value="P-loop_NTPase"/>
</dbReference>
<sequence>MKVMRRTTDGFRIAEEDLKLRGPGEFFGTRQWGMLNFKIADLVRDHQILSLAREEAFRLVEKDPDLEKYSHLREGIEKRFSHRLALAKVG</sequence>
<keyword evidence="2" id="KW-0347">Helicase</keyword>
<accession>X0YBT8</accession>
<dbReference type="AlphaFoldDB" id="X0YBT8"/>
<dbReference type="GO" id="GO:0016787">
    <property type="term" value="F:hydrolase activity"/>
    <property type="evidence" value="ECO:0007669"/>
    <property type="project" value="UniProtKB-KW"/>
</dbReference>
<dbReference type="InterPro" id="IPR047112">
    <property type="entry name" value="RecG/Mfd"/>
</dbReference>
<evidence type="ECO:0000313" key="4">
    <source>
        <dbReference type="EMBL" id="GAG53320.1"/>
    </source>
</evidence>
<dbReference type="EMBL" id="BARS01051129">
    <property type="protein sequence ID" value="GAG53320.1"/>
    <property type="molecule type" value="Genomic_DNA"/>
</dbReference>
<protein>
    <recommendedName>
        <fullName evidence="3">ATP-dependent DNA helicase RecG domain-containing protein</fullName>
    </recommendedName>
</protein>
<dbReference type="PANTHER" id="PTHR47964:SF1">
    <property type="entry name" value="ATP-DEPENDENT DNA HELICASE HOMOLOG RECG, CHLOROPLASTIC"/>
    <property type="match status" value="1"/>
</dbReference>